<keyword evidence="7 11" id="KW-1133">Transmembrane helix</keyword>
<keyword evidence="8" id="KW-0406">Ion transport</keyword>
<evidence type="ECO:0000256" key="8">
    <source>
        <dbReference type="ARBA" id="ARBA00023065"/>
    </source>
</evidence>
<evidence type="ECO:0000256" key="7">
    <source>
        <dbReference type="ARBA" id="ARBA00022989"/>
    </source>
</evidence>
<accession>A0AAD8U3W4</accession>
<protein>
    <submittedName>
        <fullName evidence="12">Uncharacterized protein</fullName>
    </submittedName>
</protein>
<evidence type="ECO:0000313" key="12">
    <source>
        <dbReference type="EMBL" id="KAK1698471.1"/>
    </source>
</evidence>
<feature type="transmembrane region" description="Helical" evidence="11">
    <location>
        <begin position="74"/>
        <end position="97"/>
    </location>
</feature>
<evidence type="ECO:0000256" key="5">
    <source>
        <dbReference type="ARBA" id="ARBA00022475"/>
    </source>
</evidence>
<keyword evidence="13" id="KW-1185">Reference proteome</keyword>
<comment type="subcellular location">
    <subcellularLocation>
        <location evidence="2">Cell membrane</location>
    </subcellularLocation>
    <subcellularLocation>
        <location evidence="1">Endomembrane system</location>
        <topology evidence="1">Multi-pass membrane protein</topology>
    </subcellularLocation>
</comment>
<dbReference type="PANTHER" id="PTHR31269">
    <property type="entry name" value="S-TYPE ANION CHANNEL SLAH3"/>
    <property type="match status" value="1"/>
</dbReference>
<feature type="transmembrane region" description="Helical" evidence="11">
    <location>
        <begin position="42"/>
        <end position="62"/>
    </location>
</feature>
<evidence type="ECO:0000313" key="13">
    <source>
        <dbReference type="Proteomes" id="UP001231189"/>
    </source>
</evidence>
<organism evidence="12 13">
    <name type="scientific">Lolium multiflorum</name>
    <name type="common">Italian ryegrass</name>
    <name type="synonym">Lolium perenne subsp. multiflorum</name>
    <dbReference type="NCBI Taxonomy" id="4521"/>
    <lineage>
        <taxon>Eukaryota</taxon>
        <taxon>Viridiplantae</taxon>
        <taxon>Streptophyta</taxon>
        <taxon>Embryophyta</taxon>
        <taxon>Tracheophyta</taxon>
        <taxon>Spermatophyta</taxon>
        <taxon>Magnoliopsida</taxon>
        <taxon>Liliopsida</taxon>
        <taxon>Poales</taxon>
        <taxon>Poaceae</taxon>
        <taxon>BOP clade</taxon>
        <taxon>Pooideae</taxon>
        <taxon>Poodae</taxon>
        <taxon>Poeae</taxon>
        <taxon>Poeae Chloroplast Group 2 (Poeae type)</taxon>
        <taxon>Loliodinae</taxon>
        <taxon>Loliinae</taxon>
        <taxon>Lolium</taxon>
    </lineage>
</organism>
<dbReference type="PANTHER" id="PTHR31269:SF6">
    <property type="entry name" value="S-TYPE ANION CHANNEL SLAH3"/>
    <property type="match status" value="1"/>
</dbReference>
<feature type="region of interest" description="Disordered" evidence="10">
    <location>
        <begin position="147"/>
        <end position="189"/>
    </location>
</feature>
<feature type="transmembrane region" description="Helical" evidence="11">
    <location>
        <begin position="16"/>
        <end position="35"/>
    </location>
</feature>
<keyword evidence="5" id="KW-1003">Cell membrane</keyword>
<dbReference type="EMBL" id="JAUUTY010000001">
    <property type="protein sequence ID" value="KAK1698471.1"/>
    <property type="molecule type" value="Genomic_DNA"/>
</dbReference>
<proteinExistence type="inferred from homology"/>
<dbReference type="AlphaFoldDB" id="A0AAD8U3W4"/>
<evidence type="ECO:0000256" key="3">
    <source>
        <dbReference type="ARBA" id="ARBA00007808"/>
    </source>
</evidence>
<comment type="similarity">
    <text evidence="3">Belongs to the SLAC1 S-type anion channel family.</text>
</comment>
<dbReference type="GO" id="GO:0012505">
    <property type="term" value="C:endomembrane system"/>
    <property type="evidence" value="ECO:0007669"/>
    <property type="project" value="UniProtKB-SubCell"/>
</dbReference>
<dbReference type="InterPro" id="IPR030183">
    <property type="entry name" value="SLAC/SLAH"/>
</dbReference>
<name>A0AAD8U3W4_LOLMU</name>
<dbReference type="Gene3D" id="1.50.10.150">
    <property type="entry name" value="Voltage-dependent anion channel"/>
    <property type="match status" value="1"/>
</dbReference>
<dbReference type="Pfam" id="PF03595">
    <property type="entry name" value="SLAC1"/>
    <property type="match status" value="1"/>
</dbReference>
<evidence type="ECO:0000256" key="11">
    <source>
        <dbReference type="SAM" id="Phobius"/>
    </source>
</evidence>
<dbReference type="Proteomes" id="UP001231189">
    <property type="component" value="Unassembled WGS sequence"/>
</dbReference>
<evidence type="ECO:0000256" key="9">
    <source>
        <dbReference type="ARBA" id="ARBA00023136"/>
    </source>
</evidence>
<evidence type="ECO:0000256" key="4">
    <source>
        <dbReference type="ARBA" id="ARBA00022448"/>
    </source>
</evidence>
<dbReference type="GO" id="GO:0005886">
    <property type="term" value="C:plasma membrane"/>
    <property type="evidence" value="ECO:0007669"/>
    <property type="project" value="UniProtKB-SubCell"/>
</dbReference>
<dbReference type="InterPro" id="IPR038665">
    <property type="entry name" value="Voltage-dep_anion_channel_sf"/>
</dbReference>
<reference evidence="12" key="1">
    <citation type="submission" date="2023-07" db="EMBL/GenBank/DDBJ databases">
        <title>A chromosome-level genome assembly of Lolium multiflorum.</title>
        <authorList>
            <person name="Chen Y."/>
            <person name="Copetti D."/>
            <person name="Kolliker R."/>
            <person name="Studer B."/>
        </authorList>
    </citation>
    <scope>NUCLEOTIDE SEQUENCE</scope>
    <source>
        <strain evidence="12">02402/16</strain>
        <tissue evidence="12">Leaf</tissue>
    </source>
</reference>
<evidence type="ECO:0000256" key="10">
    <source>
        <dbReference type="SAM" id="MobiDB-lite"/>
    </source>
</evidence>
<gene>
    <name evidence="12" type="ORF">QYE76_015168</name>
</gene>
<sequence>MAWARISGEFNSGAKLAYFVAMFLYASLVVRVNLFRGFRFSLAWWAYTFPMTSVALATVLYASEVDNMVTRTLAVGLSVLAAVTVTGVLATTVYHAFVTGDLFPNDVSIAITRRKPKFSKILAHLRSSRTDVKELVLNIPNFNSSSKTRAYSDNSSSISRTSSGSDESQGRRISRPLDGRRATRCLREN</sequence>
<dbReference type="GO" id="GO:0006873">
    <property type="term" value="P:intracellular monoatomic ion homeostasis"/>
    <property type="evidence" value="ECO:0007669"/>
    <property type="project" value="InterPro"/>
</dbReference>
<dbReference type="GO" id="GO:0008308">
    <property type="term" value="F:voltage-gated monoatomic anion channel activity"/>
    <property type="evidence" value="ECO:0007669"/>
    <property type="project" value="InterPro"/>
</dbReference>
<keyword evidence="4" id="KW-0813">Transport</keyword>
<feature type="compositionally biased region" description="Basic and acidic residues" evidence="10">
    <location>
        <begin position="175"/>
        <end position="189"/>
    </location>
</feature>
<comment type="caution">
    <text evidence="12">The sequence shown here is derived from an EMBL/GenBank/DDBJ whole genome shotgun (WGS) entry which is preliminary data.</text>
</comment>
<keyword evidence="9 11" id="KW-0472">Membrane</keyword>
<feature type="compositionally biased region" description="Low complexity" evidence="10">
    <location>
        <begin position="152"/>
        <end position="167"/>
    </location>
</feature>
<evidence type="ECO:0000256" key="1">
    <source>
        <dbReference type="ARBA" id="ARBA00004127"/>
    </source>
</evidence>
<dbReference type="InterPro" id="IPR004695">
    <property type="entry name" value="SLAC1/Mae1/Ssu1/TehA"/>
</dbReference>
<evidence type="ECO:0000256" key="2">
    <source>
        <dbReference type="ARBA" id="ARBA00004236"/>
    </source>
</evidence>
<keyword evidence="6 11" id="KW-0812">Transmembrane</keyword>
<evidence type="ECO:0000256" key="6">
    <source>
        <dbReference type="ARBA" id="ARBA00022692"/>
    </source>
</evidence>